<reference evidence="2 3" key="1">
    <citation type="submission" date="2021-06" db="EMBL/GenBank/DDBJ databases">
        <authorList>
            <person name="Kallberg Y."/>
            <person name="Tangrot J."/>
            <person name="Rosling A."/>
        </authorList>
    </citation>
    <scope>NUCLEOTIDE SEQUENCE [LARGE SCALE GENOMIC DNA]</scope>
    <source>
        <strain evidence="2 3">120-4 pot B 10/14</strain>
    </source>
</reference>
<organism evidence="2 3">
    <name type="scientific">Gigaspora margarita</name>
    <dbReference type="NCBI Taxonomy" id="4874"/>
    <lineage>
        <taxon>Eukaryota</taxon>
        <taxon>Fungi</taxon>
        <taxon>Fungi incertae sedis</taxon>
        <taxon>Mucoromycota</taxon>
        <taxon>Glomeromycotina</taxon>
        <taxon>Glomeromycetes</taxon>
        <taxon>Diversisporales</taxon>
        <taxon>Gigasporaceae</taxon>
        <taxon>Gigaspora</taxon>
    </lineage>
</organism>
<dbReference type="Proteomes" id="UP000789901">
    <property type="component" value="Unassembled WGS sequence"/>
</dbReference>
<evidence type="ECO:0000256" key="1">
    <source>
        <dbReference type="SAM" id="MobiDB-lite"/>
    </source>
</evidence>
<name>A0ABN7U414_GIGMA</name>
<gene>
    <name evidence="2" type="ORF">GMARGA_LOCUS1816</name>
</gene>
<comment type="caution">
    <text evidence="2">The sequence shown here is derived from an EMBL/GenBank/DDBJ whole genome shotgun (WGS) entry which is preliminary data.</text>
</comment>
<dbReference type="EMBL" id="CAJVQB010000508">
    <property type="protein sequence ID" value="CAG8493023.1"/>
    <property type="molecule type" value="Genomic_DNA"/>
</dbReference>
<evidence type="ECO:0000313" key="3">
    <source>
        <dbReference type="Proteomes" id="UP000789901"/>
    </source>
</evidence>
<protein>
    <submittedName>
        <fullName evidence="2">8332_t:CDS:1</fullName>
    </submittedName>
</protein>
<feature type="region of interest" description="Disordered" evidence="1">
    <location>
        <begin position="1"/>
        <end position="49"/>
    </location>
</feature>
<accession>A0ABN7U414</accession>
<sequence>MIMINELNEATKEEDQSNEPTKPNKYKKDIKRNSENPIERSIERMTKKH</sequence>
<keyword evidence="3" id="KW-1185">Reference proteome</keyword>
<evidence type="ECO:0000313" key="2">
    <source>
        <dbReference type="EMBL" id="CAG8493023.1"/>
    </source>
</evidence>
<feature type="compositionally biased region" description="Basic and acidic residues" evidence="1">
    <location>
        <begin position="31"/>
        <end position="49"/>
    </location>
</feature>
<proteinExistence type="predicted"/>